<evidence type="ECO:0000313" key="3">
    <source>
        <dbReference type="Proteomes" id="UP000288227"/>
    </source>
</evidence>
<comment type="caution">
    <text evidence="2">The sequence shown here is derived from an EMBL/GenBank/DDBJ whole genome shotgun (WGS) entry which is preliminary data.</text>
</comment>
<feature type="transmembrane region" description="Helical" evidence="1">
    <location>
        <begin position="9"/>
        <end position="30"/>
    </location>
</feature>
<proteinExistence type="predicted"/>
<feature type="transmembrane region" description="Helical" evidence="1">
    <location>
        <begin position="42"/>
        <end position="62"/>
    </location>
</feature>
<protein>
    <submittedName>
        <fullName evidence="2">Uncharacterized protein</fullName>
    </submittedName>
</protein>
<gene>
    <name evidence="2" type="ORF">SanaruYs_20360</name>
</gene>
<organism evidence="2 3">
    <name type="scientific">Chryseotalea sanaruensis</name>
    <dbReference type="NCBI Taxonomy" id="2482724"/>
    <lineage>
        <taxon>Bacteria</taxon>
        <taxon>Pseudomonadati</taxon>
        <taxon>Bacteroidota</taxon>
        <taxon>Cytophagia</taxon>
        <taxon>Cytophagales</taxon>
        <taxon>Chryseotaleaceae</taxon>
        <taxon>Chryseotalea</taxon>
    </lineage>
</organism>
<evidence type="ECO:0000256" key="1">
    <source>
        <dbReference type="SAM" id="Phobius"/>
    </source>
</evidence>
<keyword evidence="3" id="KW-1185">Reference proteome</keyword>
<keyword evidence="1" id="KW-1133">Transmembrane helix</keyword>
<evidence type="ECO:0000313" key="2">
    <source>
        <dbReference type="EMBL" id="GCC51807.1"/>
    </source>
</evidence>
<name>A0A401UA99_9BACT</name>
<dbReference type="AlphaFoldDB" id="A0A401UA99"/>
<keyword evidence="1" id="KW-0812">Transmembrane</keyword>
<keyword evidence="1" id="KW-0472">Membrane</keyword>
<accession>A0A401UA99</accession>
<dbReference type="EMBL" id="BHXQ01000003">
    <property type="protein sequence ID" value="GCC51807.1"/>
    <property type="molecule type" value="Genomic_DNA"/>
</dbReference>
<reference evidence="2 3" key="1">
    <citation type="submission" date="2018-11" db="EMBL/GenBank/DDBJ databases">
        <title>Chryseotalea sanarue gen. nov., sp., nov., a member of the family Cytophagaceae, isolated from a brackish lake in Hamamatsu Japan.</title>
        <authorList>
            <person name="Maejima Y."/>
            <person name="Iino T."/>
            <person name="Muraguchi Y."/>
            <person name="Fukuda K."/>
            <person name="Ohkuma M."/>
            <person name="Moriuchi R."/>
            <person name="Dohra H."/>
            <person name="Kimbara K."/>
            <person name="Shintani M."/>
        </authorList>
    </citation>
    <scope>NUCLEOTIDE SEQUENCE [LARGE SCALE GENOMIC DNA]</scope>
    <source>
        <strain evidence="2 3">Ys</strain>
    </source>
</reference>
<sequence>MNNFKLKQFVVSFLIILILGILINLIFYNWEHIKSGSSFSQYTIPKIRIINWAILSLVIAFLRTRRGDK</sequence>
<dbReference type="Proteomes" id="UP000288227">
    <property type="component" value="Unassembled WGS sequence"/>
</dbReference>